<gene>
    <name evidence="2" type="ORF">KL771_06240</name>
</gene>
<evidence type="ECO:0000313" key="3">
    <source>
        <dbReference type="Proteomes" id="UP000766595"/>
    </source>
</evidence>
<evidence type="ECO:0000313" key="2">
    <source>
        <dbReference type="EMBL" id="MBT9289040.1"/>
    </source>
</evidence>
<proteinExistence type="predicted"/>
<feature type="transmembrane region" description="Helical" evidence="1">
    <location>
        <begin position="287"/>
        <end position="314"/>
    </location>
</feature>
<dbReference type="Pfam" id="PF03929">
    <property type="entry name" value="PepSY_TM"/>
    <property type="match status" value="1"/>
</dbReference>
<name>A0A947GE75_9HYPH</name>
<protein>
    <submittedName>
        <fullName evidence="2">PepSY domain-containing protein</fullName>
    </submittedName>
</protein>
<dbReference type="PANTHER" id="PTHR34219">
    <property type="entry name" value="IRON-REGULATED INNER MEMBRANE PROTEIN-RELATED"/>
    <property type="match status" value="1"/>
</dbReference>
<organism evidence="2 3">
    <name type="scientific">Prosthecodimorpha staleyi</name>
    <dbReference type="NCBI Taxonomy" id="2840188"/>
    <lineage>
        <taxon>Bacteria</taxon>
        <taxon>Pseudomonadati</taxon>
        <taxon>Pseudomonadota</taxon>
        <taxon>Alphaproteobacteria</taxon>
        <taxon>Hyphomicrobiales</taxon>
        <taxon>Ancalomicrobiaceae</taxon>
        <taxon>Prosthecodimorpha</taxon>
    </lineage>
</organism>
<feature type="transmembrane region" description="Helical" evidence="1">
    <location>
        <begin position="42"/>
        <end position="63"/>
    </location>
</feature>
<comment type="caution">
    <text evidence="2">The sequence shown here is derived from an EMBL/GenBank/DDBJ whole genome shotgun (WGS) entry which is preliminary data.</text>
</comment>
<feature type="transmembrane region" description="Helical" evidence="1">
    <location>
        <begin position="149"/>
        <end position="175"/>
    </location>
</feature>
<evidence type="ECO:0000256" key="1">
    <source>
        <dbReference type="SAM" id="Phobius"/>
    </source>
</evidence>
<dbReference type="Proteomes" id="UP000766595">
    <property type="component" value="Unassembled WGS sequence"/>
</dbReference>
<keyword evidence="3" id="KW-1185">Reference proteome</keyword>
<accession>A0A947GE75</accession>
<sequence length="328" mass="34849">MRWTQGSNPYRTVTWNGGREGVFSAPRKEPVMKPLFLRLHRWISLAFALPLLVVIATGLILSFEPIAQSGAIRPGSITLESLTAAVAKADPDGKATGIVVRPWENSFGIGFGPSARSYDLATGAPVAPGWLSGLFGASRGIHERLLFDLGWLVTASTVAMLAIIILGVLMGLPRLRNTVSGWHKGTAWFLLPLVVLSPLTGLALAFGITFTTPLPRPAGAPVSLVQALAKVAEGHDLSGLNSIRSRGGTPMARLWEGGELKAYSVSATGLTPIPRNWPRLLHEGNGAGLWSGLVEVVTSLALLGLLGTGLTIWVRRATRRPTRVRAAA</sequence>
<keyword evidence="1" id="KW-0472">Membrane</keyword>
<feature type="transmembrane region" description="Helical" evidence="1">
    <location>
        <begin position="187"/>
        <end position="208"/>
    </location>
</feature>
<keyword evidence="1" id="KW-1133">Transmembrane helix</keyword>
<keyword evidence="1" id="KW-0812">Transmembrane</keyword>
<reference evidence="2 3" key="1">
    <citation type="submission" date="2021-06" db="EMBL/GenBank/DDBJ databases">
        <authorList>
            <person name="Grouzdev D.S."/>
            <person name="Koziaeva V."/>
        </authorList>
    </citation>
    <scope>NUCLEOTIDE SEQUENCE [LARGE SCALE GENOMIC DNA]</scope>
    <source>
        <strain evidence="2 3">22</strain>
    </source>
</reference>
<dbReference type="InterPro" id="IPR005625">
    <property type="entry name" value="PepSY-ass_TM"/>
</dbReference>
<dbReference type="EMBL" id="JAHHZF010000003">
    <property type="protein sequence ID" value="MBT9289040.1"/>
    <property type="molecule type" value="Genomic_DNA"/>
</dbReference>
<dbReference type="AlphaFoldDB" id="A0A947GE75"/>